<dbReference type="GO" id="GO:1901135">
    <property type="term" value="P:carbohydrate derivative metabolic process"/>
    <property type="evidence" value="ECO:0007669"/>
    <property type="project" value="UniProtKB-ARBA"/>
</dbReference>
<dbReference type="InterPro" id="IPR028098">
    <property type="entry name" value="Glyco_trans_4-like_N"/>
</dbReference>
<dbReference type="Pfam" id="PF00534">
    <property type="entry name" value="Glycos_transf_1"/>
    <property type="match status" value="1"/>
</dbReference>
<dbReference type="RefSeq" id="WP_069019541.1">
    <property type="nucleotide sequence ID" value="NZ_LVJY01000003.1"/>
</dbReference>
<dbReference type="Gene3D" id="3.40.50.2000">
    <property type="entry name" value="Glycogen Phosphorylase B"/>
    <property type="match status" value="2"/>
</dbReference>
<gene>
    <name evidence="3" type="ORF">A3196_05375</name>
</gene>
<proteinExistence type="predicted"/>
<organism evidence="3 4">
    <name type="scientific">Candidatus Thiodiazotropha endoloripes</name>
    <dbReference type="NCBI Taxonomy" id="1818881"/>
    <lineage>
        <taxon>Bacteria</taxon>
        <taxon>Pseudomonadati</taxon>
        <taxon>Pseudomonadota</taxon>
        <taxon>Gammaproteobacteria</taxon>
        <taxon>Chromatiales</taxon>
        <taxon>Sedimenticolaceae</taxon>
        <taxon>Candidatus Thiodiazotropha</taxon>
    </lineage>
</organism>
<feature type="domain" description="Glycosyl transferase family 1" evidence="1">
    <location>
        <begin position="173"/>
        <end position="336"/>
    </location>
</feature>
<evidence type="ECO:0000313" key="4">
    <source>
        <dbReference type="Proteomes" id="UP000094849"/>
    </source>
</evidence>
<dbReference type="STRING" id="1818881.A3196_05375"/>
<dbReference type="Proteomes" id="UP000094849">
    <property type="component" value="Unassembled WGS sequence"/>
</dbReference>
<protein>
    <submittedName>
        <fullName evidence="3">Glycosyl transferase</fullName>
    </submittedName>
</protein>
<evidence type="ECO:0000259" key="2">
    <source>
        <dbReference type="Pfam" id="PF13439"/>
    </source>
</evidence>
<evidence type="ECO:0000313" key="3">
    <source>
        <dbReference type="EMBL" id="ODB96241.1"/>
    </source>
</evidence>
<dbReference type="EMBL" id="LVJZ01000003">
    <property type="protein sequence ID" value="ODB96241.1"/>
    <property type="molecule type" value="Genomic_DNA"/>
</dbReference>
<dbReference type="AlphaFoldDB" id="A0A1E2UNH3"/>
<reference evidence="3 4" key="1">
    <citation type="submission" date="2016-03" db="EMBL/GenBank/DDBJ databases">
        <title>Chemosynthetic sulphur-oxidizing symbionts of marine invertebrate animals are capable of nitrogen fixation.</title>
        <authorList>
            <person name="Petersen J.M."/>
            <person name="Kemper A."/>
            <person name="Gruber-Vodicka H."/>
            <person name="Cardini U."/>
            <person name="Geest Mvander."/>
            <person name="Kleiner M."/>
            <person name="Bulgheresi S."/>
            <person name="Fussmann M."/>
            <person name="Herbold C."/>
            <person name="Seah B.K.B."/>
            <person name="Antony C.Paul."/>
            <person name="Liu D."/>
            <person name="Belitz A."/>
            <person name="Weber M."/>
        </authorList>
    </citation>
    <scope>NUCLEOTIDE SEQUENCE [LARGE SCALE GENOMIC DNA]</scope>
    <source>
        <strain evidence="3">G_D</strain>
    </source>
</reference>
<keyword evidence="3" id="KW-0808">Transferase</keyword>
<name>A0A1E2UNH3_9GAMM</name>
<accession>A0A1E2UNH3</accession>
<sequence>MKILHVETGQHLYGGAKQVSYLLAGLQQHGVESHLVCPIGSAIGRTVKESVAEVYEVPMRGDLDLGFIWRMRRIIRQVEPDLLHLHSRRGADLLGGIAGRWSGIRTVLSRRVDNPEPPAVVRLKYALYDRVIAISQGIADVLLEEGVAAEKLACVRSAVDVEAYQKSCDKSWFRAEFNLPEDTLVMATVAQLISRKGHRFLMQAMPRLIQRYPNLRWLIFGKGPLQEELRDEIVRRGLQSHVQLAGFRQDLAEIYPCLDLLVHPALMEGLGIALLQAASAGLPIVAVDAGGMPEVVEDGVNGRLVPGGSVEVLGDAVEQLLGDESLRREMGESGREKMRRSFSVEQMVEGNLAVYQGLLNTDNAT</sequence>
<dbReference type="OrthoDB" id="9805661at2"/>
<dbReference type="InterPro" id="IPR001296">
    <property type="entry name" value="Glyco_trans_1"/>
</dbReference>
<comment type="caution">
    <text evidence="3">The sequence shown here is derived from an EMBL/GenBank/DDBJ whole genome shotgun (WGS) entry which is preliminary data.</text>
</comment>
<dbReference type="SUPFAM" id="SSF53756">
    <property type="entry name" value="UDP-Glycosyltransferase/glycogen phosphorylase"/>
    <property type="match status" value="1"/>
</dbReference>
<evidence type="ECO:0000259" key="1">
    <source>
        <dbReference type="Pfam" id="PF00534"/>
    </source>
</evidence>
<dbReference type="PANTHER" id="PTHR12526:SF630">
    <property type="entry name" value="GLYCOSYLTRANSFERASE"/>
    <property type="match status" value="1"/>
</dbReference>
<dbReference type="PANTHER" id="PTHR12526">
    <property type="entry name" value="GLYCOSYLTRANSFERASE"/>
    <property type="match status" value="1"/>
</dbReference>
<feature type="domain" description="Glycosyltransferase subfamily 4-like N-terminal" evidence="2">
    <location>
        <begin position="14"/>
        <end position="162"/>
    </location>
</feature>
<keyword evidence="4" id="KW-1185">Reference proteome</keyword>
<dbReference type="GO" id="GO:0016757">
    <property type="term" value="F:glycosyltransferase activity"/>
    <property type="evidence" value="ECO:0007669"/>
    <property type="project" value="InterPro"/>
</dbReference>
<dbReference type="Pfam" id="PF13439">
    <property type="entry name" value="Glyco_transf_4"/>
    <property type="match status" value="1"/>
</dbReference>